<comment type="cofactor">
    <cofactor evidence="1 16">
        <name>Mn(2+)</name>
        <dbReference type="ChEBI" id="CHEBI:29035"/>
    </cofactor>
</comment>
<dbReference type="GO" id="GO:0006493">
    <property type="term" value="P:protein O-linked glycosylation"/>
    <property type="evidence" value="ECO:0007669"/>
    <property type="project" value="TreeGrafter"/>
</dbReference>
<sequence>MKIRCKRIALSVLIFSLFYAIFYIFSFEKFEPSPGEMGRPVFLTNTLDIRMASESMRRFFTNVVVSDRISLHRSVPENRPDQCRSILYDSKRLPADVSVVIIFKNEPWSTLLRTVHSVLDRTAEKLLTEIILVDDDSDAEELHQKLDAYIIKLGSKVKLIRTKQRQGLIRARLIGAKAAVGRILVFLDAHCEAAPGWLEPLVDRIHQNRTNVVCPTIDPIDSYTLEYPSKMEVIQIGGFSWSLFFIWVELSKSRQNQLPHEPMKTPTMVGGLFAIDKEYFFEIGGYDTGMEIWGGENLEMSFRIWMCGGTVEILPCSHVGHMFRNGHTYNTSNDIHTYNSARLAEVWMDDYKRLFWRNHKHFDVKSKIGDISERIALRKRLKCKSFKWYLDNVYPEKFIPDENVLAYGMVKNEQLFNDREMCLDTLQQGFYDMKGLGLYYCQNGTSKFQ</sequence>
<evidence type="ECO:0000256" key="15">
    <source>
        <dbReference type="ARBA" id="ARBA00023211"/>
    </source>
</evidence>
<accession>A0A915IWS3</accession>
<dbReference type="GO" id="GO:0000139">
    <property type="term" value="C:Golgi membrane"/>
    <property type="evidence" value="ECO:0007669"/>
    <property type="project" value="UniProtKB-SubCell"/>
</dbReference>
<dbReference type="Pfam" id="PF00535">
    <property type="entry name" value="Glycos_transf_2"/>
    <property type="match status" value="1"/>
</dbReference>
<evidence type="ECO:0000313" key="18">
    <source>
        <dbReference type="Proteomes" id="UP000887565"/>
    </source>
</evidence>
<dbReference type="GO" id="GO:0030246">
    <property type="term" value="F:carbohydrate binding"/>
    <property type="evidence" value="ECO:0007669"/>
    <property type="project" value="UniProtKB-KW"/>
</dbReference>
<keyword evidence="10" id="KW-0735">Signal-anchor</keyword>
<evidence type="ECO:0000256" key="2">
    <source>
        <dbReference type="ARBA" id="ARBA00004323"/>
    </source>
</evidence>
<keyword evidence="11 16" id="KW-1133">Transmembrane helix</keyword>
<dbReference type="PANTHER" id="PTHR11675:SF43">
    <property type="entry name" value="POLYPEPTIDE N-ACETYLGALACTOSAMINYLTRANSFERASE 1"/>
    <property type="match status" value="1"/>
</dbReference>
<keyword evidence="12 16" id="KW-0333">Golgi apparatus</keyword>
<keyword evidence="13 16" id="KW-0472">Membrane</keyword>
<dbReference type="OMA" id="NLCLTTE"/>
<comment type="pathway">
    <text evidence="3 16">Protein modification; protein glycosylation.</text>
</comment>
<dbReference type="FunFam" id="3.90.550.10:FF:000021">
    <property type="entry name" value="Polypeptide N-acetylgalactosaminyltransferase"/>
    <property type="match status" value="1"/>
</dbReference>
<evidence type="ECO:0000256" key="12">
    <source>
        <dbReference type="ARBA" id="ARBA00023034"/>
    </source>
</evidence>
<dbReference type="WBParaSite" id="nRc.2.0.1.t17860-RA">
    <property type="protein sequence ID" value="nRc.2.0.1.t17860-RA"/>
    <property type="gene ID" value="nRc.2.0.1.g17860"/>
</dbReference>
<reference evidence="19" key="1">
    <citation type="submission" date="2022-11" db="UniProtKB">
        <authorList>
            <consortium name="WormBaseParasite"/>
        </authorList>
    </citation>
    <scope>IDENTIFICATION</scope>
</reference>
<keyword evidence="6 16" id="KW-0808">Transferase</keyword>
<evidence type="ECO:0000256" key="8">
    <source>
        <dbReference type="ARBA" id="ARBA00022723"/>
    </source>
</evidence>
<dbReference type="InterPro" id="IPR029044">
    <property type="entry name" value="Nucleotide-diphossugar_trans"/>
</dbReference>
<dbReference type="CDD" id="cd02510">
    <property type="entry name" value="pp-GalNAc-T"/>
    <property type="match status" value="1"/>
</dbReference>
<evidence type="ECO:0000256" key="13">
    <source>
        <dbReference type="ARBA" id="ARBA00023136"/>
    </source>
</evidence>
<comment type="similarity">
    <text evidence="4 16">Belongs to the glycosyltransferase 2 family. GalNAc-T subfamily.</text>
</comment>
<keyword evidence="14 16" id="KW-1015">Disulfide bond</keyword>
<name>A0A915IWS3_ROMCU</name>
<dbReference type="SUPFAM" id="SSF50370">
    <property type="entry name" value="Ricin B-like lectins"/>
    <property type="match status" value="1"/>
</dbReference>
<dbReference type="PANTHER" id="PTHR11675">
    <property type="entry name" value="N-ACETYLGALACTOSAMINYLTRANSFERASE"/>
    <property type="match status" value="1"/>
</dbReference>
<feature type="domain" description="Glycosyltransferase 2-like" evidence="17">
    <location>
        <begin position="98"/>
        <end position="280"/>
    </location>
</feature>
<evidence type="ECO:0000256" key="10">
    <source>
        <dbReference type="ARBA" id="ARBA00022968"/>
    </source>
</evidence>
<evidence type="ECO:0000313" key="19">
    <source>
        <dbReference type="WBParaSite" id="nRc.2.0.1.t17860-RA"/>
    </source>
</evidence>
<dbReference type="Gene3D" id="3.90.550.10">
    <property type="entry name" value="Spore Coat Polysaccharide Biosynthesis Protein SpsA, Chain A"/>
    <property type="match status" value="1"/>
</dbReference>
<keyword evidence="5 16" id="KW-0328">Glycosyltransferase</keyword>
<dbReference type="AlphaFoldDB" id="A0A915IWS3"/>
<keyword evidence="8" id="KW-0479">Metal-binding</keyword>
<dbReference type="InterPro" id="IPR045885">
    <property type="entry name" value="GalNAc-T"/>
</dbReference>
<evidence type="ECO:0000256" key="11">
    <source>
        <dbReference type="ARBA" id="ARBA00022989"/>
    </source>
</evidence>
<evidence type="ECO:0000259" key="17">
    <source>
        <dbReference type="Pfam" id="PF00535"/>
    </source>
</evidence>
<evidence type="ECO:0000256" key="14">
    <source>
        <dbReference type="ARBA" id="ARBA00023157"/>
    </source>
</evidence>
<keyword evidence="15 16" id="KW-0464">Manganese</keyword>
<dbReference type="Proteomes" id="UP000887565">
    <property type="component" value="Unplaced"/>
</dbReference>
<organism evidence="18 19">
    <name type="scientific">Romanomermis culicivorax</name>
    <name type="common">Nematode worm</name>
    <dbReference type="NCBI Taxonomy" id="13658"/>
    <lineage>
        <taxon>Eukaryota</taxon>
        <taxon>Metazoa</taxon>
        <taxon>Ecdysozoa</taxon>
        <taxon>Nematoda</taxon>
        <taxon>Enoplea</taxon>
        <taxon>Dorylaimia</taxon>
        <taxon>Mermithida</taxon>
        <taxon>Mermithoidea</taxon>
        <taxon>Mermithidae</taxon>
        <taxon>Romanomermis</taxon>
    </lineage>
</organism>
<keyword evidence="18" id="KW-1185">Reference proteome</keyword>
<dbReference type="InterPro" id="IPR035992">
    <property type="entry name" value="Ricin_B-like_lectins"/>
</dbReference>
<keyword evidence="9 16" id="KW-0430">Lectin</keyword>
<proteinExistence type="inferred from homology"/>
<evidence type="ECO:0000256" key="9">
    <source>
        <dbReference type="ARBA" id="ARBA00022734"/>
    </source>
</evidence>
<evidence type="ECO:0000256" key="3">
    <source>
        <dbReference type="ARBA" id="ARBA00004922"/>
    </source>
</evidence>
<comment type="subcellular location">
    <subcellularLocation>
        <location evidence="2 16">Golgi apparatus membrane</location>
        <topology evidence="2 16">Single-pass type II membrane protein</topology>
    </subcellularLocation>
</comment>
<evidence type="ECO:0000256" key="6">
    <source>
        <dbReference type="ARBA" id="ARBA00022679"/>
    </source>
</evidence>
<evidence type="ECO:0000256" key="16">
    <source>
        <dbReference type="RuleBase" id="RU361242"/>
    </source>
</evidence>
<dbReference type="GO" id="GO:0004653">
    <property type="term" value="F:polypeptide N-acetylgalactosaminyltransferase activity"/>
    <property type="evidence" value="ECO:0007669"/>
    <property type="project" value="UniProtKB-ARBA"/>
</dbReference>
<protein>
    <recommendedName>
        <fullName evidence="16">Polypeptide N-acetylgalactosaminyltransferase</fullName>
        <ecNumber evidence="16">2.4.1.-</ecNumber>
    </recommendedName>
    <alternativeName>
        <fullName evidence="16">Protein-UDP acetylgalactosaminyltransferase</fullName>
    </alternativeName>
</protein>
<evidence type="ECO:0000256" key="4">
    <source>
        <dbReference type="ARBA" id="ARBA00005680"/>
    </source>
</evidence>
<dbReference type="EC" id="2.4.1.-" evidence="16"/>
<evidence type="ECO:0000256" key="7">
    <source>
        <dbReference type="ARBA" id="ARBA00022692"/>
    </source>
</evidence>
<dbReference type="SUPFAM" id="SSF53448">
    <property type="entry name" value="Nucleotide-diphospho-sugar transferases"/>
    <property type="match status" value="1"/>
</dbReference>
<dbReference type="InterPro" id="IPR001173">
    <property type="entry name" value="Glyco_trans_2-like"/>
</dbReference>
<feature type="transmembrane region" description="Helical" evidence="16">
    <location>
        <begin position="7"/>
        <end position="25"/>
    </location>
</feature>
<keyword evidence="7 16" id="KW-0812">Transmembrane</keyword>
<evidence type="ECO:0000256" key="5">
    <source>
        <dbReference type="ARBA" id="ARBA00022676"/>
    </source>
</evidence>
<evidence type="ECO:0000256" key="1">
    <source>
        <dbReference type="ARBA" id="ARBA00001936"/>
    </source>
</evidence>
<dbReference type="GO" id="GO:0046872">
    <property type="term" value="F:metal ion binding"/>
    <property type="evidence" value="ECO:0007669"/>
    <property type="project" value="UniProtKB-KW"/>
</dbReference>